<evidence type="ECO:0000256" key="5">
    <source>
        <dbReference type="ARBA" id="ARBA00022737"/>
    </source>
</evidence>
<feature type="domain" description="Cadherin" evidence="16">
    <location>
        <begin position="2160"/>
        <end position="2260"/>
    </location>
</feature>
<feature type="domain" description="Cadherin" evidence="16">
    <location>
        <begin position="2782"/>
        <end position="2889"/>
    </location>
</feature>
<accession>A0A8C1WLW6</accession>
<dbReference type="InterPro" id="IPR015919">
    <property type="entry name" value="Cadherin-like_sf"/>
</dbReference>
<dbReference type="FunFam" id="2.60.40.60:FF:000215">
    <property type="entry name" value="FAT atypical cadherin 2"/>
    <property type="match status" value="1"/>
</dbReference>
<dbReference type="PANTHER" id="PTHR24026">
    <property type="entry name" value="FAT ATYPICAL CADHERIN-RELATED"/>
    <property type="match status" value="1"/>
</dbReference>
<dbReference type="GO" id="GO:0005912">
    <property type="term" value="C:adherens junction"/>
    <property type="evidence" value="ECO:0007669"/>
    <property type="project" value="TreeGrafter"/>
</dbReference>
<dbReference type="CDD" id="cd00110">
    <property type="entry name" value="LamG"/>
    <property type="match status" value="1"/>
</dbReference>
<evidence type="ECO:0000256" key="13">
    <source>
        <dbReference type="PROSITE-ProRule" id="PRU00122"/>
    </source>
</evidence>
<feature type="domain" description="Cadherin" evidence="16">
    <location>
        <begin position="2059"/>
        <end position="2159"/>
    </location>
</feature>
<feature type="domain" description="Cadherin" evidence="16">
    <location>
        <begin position="3097"/>
        <end position="3201"/>
    </location>
</feature>
<feature type="domain" description="Cadherin" evidence="16">
    <location>
        <begin position="3411"/>
        <end position="3515"/>
    </location>
</feature>
<feature type="domain" description="Cadherin" evidence="16">
    <location>
        <begin position="2890"/>
        <end position="2994"/>
    </location>
</feature>
<feature type="domain" description="Cadherin" evidence="16">
    <location>
        <begin position="2995"/>
        <end position="3096"/>
    </location>
</feature>
<keyword evidence="4" id="KW-0732">Signal</keyword>
<feature type="domain" description="Cadherin" evidence="16">
    <location>
        <begin position="1879"/>
        <end position="1956"/>
    </location>
</feature>
<comment type="caution">
    <text evidence="13">Lacks conserved residue(s) required for the propagation of feature annotation.</text>
</comment>
<dbReference type="InterPro" id="IPR001791">
    <property type="entry name" value="Laminin_G"/>
</dbReference>
<dbReference type="FunFam" id="2.60.40.60:FF:000037">
    <property type="entry name" value="FAT atypical cadherin 1"/>
    <property type="match status" value="1"/>
</dbReference>
<feature type="domain" description="Cadherin" evidence="16">
    <location>
        <begin position="3534"/>
        <end position="3590"/>
    </location>
</feature>
<keyword evidence="2" id="KW-0245">EGF-like domain</keyword>
<dbReference type="PANTHER" id="PTHR24026:SF37">
    <property type="entry name" value="PROTOCADHERIN FAT 2"/>
    <property type="match status" value="1"/>
</dbReference>
<evidence type="ECO:0000256" key="2">
    <source>
        <dbReference type="ARBA" id="ARBA00022536"/>
    </source>
</evidence>
<protein>
    <submittedName>
        <fullName evidence="17">FAT atypical cadherin 2</fullName>
    </submittedName>
</protein>
<name>A0A8C1WLW6_CYPCA</name>
<dbReference type="FunFam" id="2.60.40.60:FF:000051">
    <property type="entry name" value="FAT atypical cadherin 1"/>
    <property type="match status" value="1"/>
</dbReference>
<keyword evidence="10" id="KW-1015">Disulfide bond</keyword>
<evidence type="ECO:0000256" key="6">
    <source>
        <dbReference type="ARBA" id="ARBA00022837"/>
    </source>
</evidence>
<dbReference type="PROSITE" id="PS50268">
    <property type="entry name" value="CADHERIN_2"/>
    <property type="match status" value="33"/>
</dbReference>
<feature type="domain" description="Cadherin" evidence="16">
    <location>
        <begin position="2465"/>
        <end position="2568"/>
    </location>
</feature>
<evidence type="ECO:0000256" key="3">
    <source>
        <dbReference type="ARBA" id="ARBA00022692"/>
    </source>
</evidence>
<dbReference type="FunFam" id="2.60.40.60:FF:000089">
    <property type="entry name" value="FAT atypical cadherin 1"/>
    <property type="match status" value="1"/>
</dbReference>
<dbReference type="FunFam" id="2.60.40.60:FF:000276">
    <property type="entry name" value="FAT atypical cadherin 2"/>
    <property type="match status" value="4"/>
</dbReference>
<feature type="domain" description="Cadherin" evidence="16">
    <location>
        <begin position="1957"/>
        <end position="2058"/>
    </location>
</feature>
<feature type="domain" description="Cadherin" evidence="16">
    <location>
        <begin position="1022"/>
        <end position="1127"/>
    </location>
</feature>
<dbReference type="FunFam" id="2.60.40.60:FF:000061">
    <property type="entry name" value="FAT atypical cadherin 3"/>
    <property type="match status" value="1"/>
</dbReference>
<dbReference type="FunFam" id="2.60.40.60:FF:000186">
    <property type="entry name" value="FAT atypical cadherin 2"/>
    <property type="match status" value="1"/>
</dbReference>
<dbReference type="FunFam" id="2.60.40.60:FF:000059">
    <property type="entry name" value="FAT atypical cadherin 3"/>
    <property type="match status" value="1"/>
</dbReference>
<feature type="domain" description="Cadherin" evidence="16">
    <location>
        <begin position="2365"/>
        <end position="2464"/>
    </location>
</feature>
<evidence type="ECO:0000256" key="7">
    <source>
        <dbReference type="ARBA" id="ARBA00022889"/>
    </source>
</evidence>
<evidence type="ECO:0000256" key="8">
    <source>
        <dbReference type="ARBA" id="ARBA00022989"/>
    </source>
</evidence>
<dbReference type="FunFam" id="2.60.40.60:FF:000064">
    <property type="entry name" value="FAT atypical cadherin 1"/>
    <property type="match status" value="1"/>
</dbReference>
<evidence type="ECO:0000313" key="18">
    <source>
        <dbReference type="Proteomes" id="UP000694700"/>
    </source>
</evidence>
<comment type="subcellular location">
    <subcellularLocation>
        <location evidence="1">Membrane</location>
        <topology evidence="1">Single-pass membrane protein</topology>
    </subcellularLocation>
</comment>
<feature type="domain" description="Cadherin" evidence="16">
    <location>
        <begin position="1339"/>
        <end position="1436"/>
    </location>
</feature>
<dbReference type="GO" id="GO:0005509">
    <property type="term" value="F:calcium ion binding"/>
    <property type="evidence" value="ECO:0007669"/>
    <property type="project" value="UniProtKB-UniRule"/>
</dbReference>
<evidence type="ECO:0000259" key="15">
    <source>
        <dbReference type="PROSITE" id="PS50025"/>
    </source>
</evidence>
<dbReference type="InterPro" id="IPR002126">
    <property type="entry name" value="Cadherin-like_dom"/>
</dbReference>
<dbReference type="InterPro" id="IPR020894">
    <property type="entry name" value="Cadherin_CS"/>
</dbReference>
<dbReference type="Proteomes" id="UP000694700">
    <property type="component" value="Unplaced"/>
</dbReference>
<evidence type="ECO:0000256" key="10">
    <source>
        <dbReference type="ARBA" id="ARBA00023157"/>
    </source>
</evidence>
<dbReference type="Gene3D" id="2.60.40.60">
    <property type="entry name" value="Cadherins"/>
    <property type="match status" value="33"/>
</dbReference>
<dbReference type="FunFam" id="2.60.40.60:FF:000058">
    <property type="entry name" value="FAT atypical cadherin 3"/>
    <property type="match status" value="2"/>
</dbReference>
<feature type="domain" description="Cadherin" evidence="16">
    <location>
        <begin position="1128"/>
        <end position="1231"/>
    </location>
</feature>
<feature type="domain" description="Cadherin" evidence="16">
    <location>
        <begin position="140"/>
        <end position="251"/>
    </location>
</feature>
<dbReference type="SMART" id="SM00282">
    <property type="entry name" value="LamG"/>
    <property type="match status" value="1"/>
</dbReference>
<keyword evidence="7" id="KW-0130">Cell adhesion</keyword>
<evidence type="ECO:0000256" key="1">
    <source>
        <dbReference type="ARBA" id="ARBA00004167"/>
    </source>
</evidence>
<dbReference type="GO" id="GO:0035332">
    <property type="term" value="P:positive regulation of hippo signaling"/>
    <property type="evidence" value="ECO:0007669"/>
    <property type="project" value="UniProtKB-ARBA"/>
</dbReference>
<dbReference type="CDD" id="cd11304">
    <property type="entry name" value="Cadherin_repeat"/>
    <property type="match status" value="33"/>
</dbReference>
<dbReference type="PROSITE" id="PS50025">
    <property type="entry name" value="LAM_G_DOMAIN"/>
    <property type="match status" value="1"/>
</dbReference>
<dbReference type="InterPro" id="IPR013320">
    <property type="entry name" value="ConA-like_dom_sf"/>
</dbReference>
<feature type="domain" description="Cadherin" evidence="16">
    <location>
        <begin position="1232"/>
        <end position="1343"/>
    </location>
</feature>
<keyword evidence="6 12" id="KW-0106">Calcium</keyword>
<feature type="domain" description="Cadherin" evidence="16">
    <location>
        <begin position="3202"/>
        <end position="3305"/>
    </location>
</feature>
<dbReference type="PROSITE" id="PS00232">
    <property type="entry name" value="CADHERIN_1"/>
    <property type="match status" value="13"/>
</dbReference>
<keyword evidence="8" id="KW-1133">Transmembrane helix</keyword>
<dbReference type="FunFam" id="2.60.40.60:FF:000026">
    <property type="entry name" value="FAT atypical cadherin 1"/>
    <property type="match status" value="2"/>
</dbReference>
<dbReference type="FunFam" id="2.60.40.60:FF:000084">
    <property type="entry name" value="FAT atypical cadherin 3"/>
    <property type="match status" value="1"/>
</dbReference>
<dbReference type="FunFam" id="2.60.40.60:FF:000071">
    <property type="entry name" value="FAT atypical cadherin 1"/>
    <property type="match status" value="1"/>
</dbReference>
<evidence type="ECO:0000256" key="4">
    <source>
        <dbReference type="ARBA" id="ARBA00022729"/>
    </source>
</evidence>
<dbReference type="Pfam" id="PF00028">
    <property type="entry name" value="Cadherin"/>
    <property type="match status" value="27"/>
</dbReference>
<feature type="domain" description="Cadherin" evidence="16">
    <location>
        <begin position="354"/>
        <end position="449"/>
    </location>
</feature>
<feature type="domain" description="Cadherin" evidence="16">
    <location>
        <begin position="2261"/>
        <end position="2364"/>
    </location>
</feature>
<evidence type="ECO:0000256" key="14">
    <source>
        <dbReference type="SAM" id="MobiDB-lite"/>
    </source>
</evidence>
<dbReference type="SUPFAM" id="SSF49313">
    <property type="entry name" value="Cadherin-like"/>
    <property type="match status" value="33"/>
</dbReference>
<evidence type="ECO:0000256" key="12">
    <source>
        <dbReference type="PROSITE-ProRule" id="PRU00043"/>
    </source>
</evidence>
<feature type="domain" description="Cadherin" evidence="16">
    <location>
        <begin position="1649"/>
        <end position="1746"/>
    </location>
</feature>
<dbReference type="FunFam" id="2.60.40.60:FF:000032">
    <property type="entry name" value="FAT atypical cadherin 1"/>
    <property type="match status" value="1"/>
</dbReference>
<feature type="domain" description="Cadherin" evidence="16">
    <location>
        <begin position="2569"/>
        <end position="2675"/>
    </location>
</feature>
<dbReference type="GO" id="GO:0016327">
    <property type="term" value="C:apicolateral plasma membrane"/>
    <property type="evidence" value="ECO:0007669"/>
    <property type="project" value="UniProtKB-ARBA"/>
</dbReference>
<keyword evidence="3" id="KW-0812">Transmembrane</keyword>
<dbReference type="GO" id="GO:0007156">
    <property type="term" value="P:homophilic cell adhesion via plasma membrane adhesion molecules"/>
    <property type="evidence" value="ECO:0007669"/>
    <property type="project" value="InterPro"/>
</dbReference>
<dbReference type="FunFam" id="2.60.40.60:FF:000015">
    <property type="entry name" value="FAT atypical cadherin 1"/>
    <property type="match status" value="1"/>
</dbReference>
<feature type="region of interest" description="Disordered" evidence="14">
    <location>
        <begin position="4048"/>
        <end position="4076"/>
    </location>
</feature>
<keyword evidence="5" id="KW-0677">Repeat</keyword>
<evidence type="ECO:0000256" key="11">
    <source>
        <dbReference type="ARBA" id="ARBA00023180"/>
    </source>
</evidence>
<dbReference type="GO" id="GO:0090251">
    <property type="term" value="P:protein localization involved in establishment of planar polarity"/>
    <property type="evidence" value="ECO:0007669"/>
    <property type="project" value="UniProtKB-ARBA"/>
</dbReference>
<feature type="domain" description="Cadherin" evidence="16">
    <location>
        <begin position="705"/>
        <end position="809"/>
    </location>
</feature>
<dbReference type="FunFam" id="2.60.40.60:FF:000080">
    <property type="entry name" value="FAT atypical cadherin 1"/>
    <property type="match status" value="1"/>
</dbReference>
<sequence>MLWSTLTQTRCQGSLVKDNSLLRFTHHLYNASIYENSAPRTYTESPVRMGIILSDPFWDVKYKIVSGDDDGLFKAEEVTVGDFCFLRIKTRSSYSAVLNREVRDIYTLTVEATESTYDNRARTKVSIQVLDTNDLKPLFYPASYHALIKEDTPIKSSLVRVSATDADIGSNAEFYYSFTTRSHPFAVDPFTGTVTLIKMLDASQRDRYELTVLAEDRTKKISGVQKFGNVANVVVAIQNVTENFTLVTPTSAATPQTDDVKISVNIKTEPKEKEKVASLSIVEGDLLKCFQIIPSTLHDGGFQLVSTKWIDWSQNPFGLNISLQAKDRRNPPLLTPIKTVHIPPPPQVKPLAFEQELYYVTLSEFSPPKSHVVRVSVGLSFKNITYSIKENPDSYKFKISAKTGVIMTSQTLDFEKHSHYEFDVIANDGEAFTRVVVDIIDENDNAPRFTLPSYQASLPENVPIGTSILTVSAIDVDKDNNGFVTYSVANTSPVPFNIDPLTGVISTSQEFDYELMKRWYHLRIWASDSGSPFNRVSECSATITMTNVNDNVPVFERVACNASIPPDFPVGGSIAEMSALDLDELQHIIYRIESGNDDGLFTMNPVSGSIKLARAIPSKYEGTENPLYILKITATDGKYSSDTNTVTVRITSKGEGASTHCEETGITRQLTEKLIESFKPSLNAKEEEYISDVHIINQHSPKFVAGTPSSIDIREDFALSRSVLQFNATDNDSGFNGKLVYAISSGNEDGCFTIDMNTGELQVIIALDREQKEFYILNITAFDLGSPQSSTWKLLAVNVLDANDNPPLFSQPRYVVNIPENTEVDKSIFKVNAVDFDSEDNGAFKFSLLTFTDLFKIDEVTGVVKVTGPLDRETFSRYDITIEARDQAKLDPQLFSFTDLVVVLEDINDNPPKFVPTIYRIKVPEDVPPGTVLLWVESFDLDLESGGLISYNLKNSEAGTFFLDTSTGCLTLERELDFEKQQSYNLTVRAVDHGKPRSLSSSCFIEVEVLDVNENLNRPLFTQFVHNAAIMEDATVGTSVLTLTAVDNDLGRDGVVRYYIHDGSGLGVFTIDEETGMILITTRLLDREAVPHYWLTVYAKDLGTVPLVSWTEVYIEVLDINDNPPELSQPVYFGSVQENLPKDKSVLKVSATDMDKSSEGKLAFQILDSQPCLFFLCVCLGVISTRAPLDREQKAEHIIEVMVSDEGAPPLSSTATVVIEVLDENDNSPQFSHKLFQVKLPERQSTAEPQEIYRMVARDDDVGPNGMIKYSLEDGSEDRFDIHPETGVVTARGAFVQGNYSILTIQATDQGSTPRMSKTRLHVEWLPQPEPSSEVLAFDEPPFNYVVMETDPVTDMVGIIRTEIPQNLLLFDIIGGDEEQDFYIEKNTGSIVKARRLDAGRKSHYNLTVRVTDGFQAITTQAYIQVVDINEHRPMFLKSLYEVRVPEDTSPWMEILHISAHDADANSGLYYSIHSSLNPDSLKYFHLDQRSGVLVMKEELDYETISTHTLIVMVRDEKIPIKKNFAKVVVHVEDCNDHNPSFLSTHYEGTISNMALTGMEVLRVKALDKDTGSNAEIIYSFHTGGNVDGPFEIDQETGSIHVSDALDKLPQEQYHLTVKATDQGFPQRSALCPVTITVKLSEFTPPRFSSEEYITEISEAVPPGSPALSVSASCPSSVLYRISDGDPNGTFHININSGLLSVRNALDFEQHSSYRLTIRATNTAGVSSDAVVYIYVIDKNDNAPVFHQDTYYGQISESAPINSMVTGEKNTPLVIKASDADKDTNALLVFQILEPAAQKVFRIDPSMGTISLKSTVDFEATPEFFFTVQVWDSGEPSLSSSKPCRVNIRVLDINDCPPKFALPVYETALTLPVFEDMDVIQVTAHDADSAVTYMVSESTIKNAFKIDQSTGNISVNDSSELESHYELKITASDGLYKDTTLVRLNITNAKKTSLKFEDRMHVATVLENSTSIKILAVLRATGSYLNEPLQYTVLNPHGKFAVIPSSGILQTTGVPFDREERNEYDVAVEVRDKRHPPRVDVTHVKVYIDDINDNAPEISNLPHSLMISDETEPGDVLFQVLATDNDSGENGSILFSLEDDFSLFRIDRYLGDVSLLRPLDFESLNKYVLTVLVSDEGEPSLSAAGTLYVQVQNRSHPIFQSLYYPLKLPENIKPFTTILHVQARNPEGYRLIYNLEEDNASRFFNIDFKTGVLSVTDFLDFETQTKHILTVRATDSVTGTFAEAKVEIDVEDINDNAPVFQTLSYVADVSEGLSIGTSVLQVSAVDRDSGRNSDMTYQLVDKEKNVFEIDPLSGILVTSQVLDYETSQQFTLKVKATDKGTPPLSGEAQIIVNVIDVNDNPPDFSEPSYRASLDEKATCGHIVIKVQASDPDSKDDLQYKILSGNEGRYFSINESSGLISFSNVCKRNLDPFYNLTVAVSDGVFQKTAPVNIDMTNSNKYSPYFSQNIYEADLAENAEVGTRVIRLAAIDPDDGPYGSVDYTIINKLADEKFSINEDGQIVTSQSLDRENPSQRVIAIKVMAKDGGGRVGFCTVKIILTDENDNAPQFKASEYQVSIQSTVNKGSPVIQIMAYDADEGKNADVTYTVEEAEEVTEDIIEVNPFTGVVSVKESLVGLEDKIFSFKVKARDGGIPFYNSSVPVQVKVVPPEVTLPQFTEPLYSFSASEDLPIGYEIGTVKADADMPLIYSLVNGNTIDSNKEHVFAVDKDSGTLVMQKNIDHEKTKVYKIDVIAQGSHNGTDVASLVSVHIEVQDVNDNQPMFEADPYEAFLAENLPPGTTVIQVTANDADTNVNGEVSYTLEPDSDDIGNMFTIDSQTGWITTLKRADSETKQLYRLYVVATDHGNAVKLSSSALVEVTITDENDNPPQFTEELYQGSILENSRPGETIVTLTTADKDVSAENRQIVCYITDGDPLGQFSVTAAGEEWTVISKSPLDREDKDKYTLKIIATDGRFQTSANVEVHVLDLNDNSPLCEQLLYTETVMENSPSGLFILKISASDPDIGTNGQVSFTLHGPNADKFHLDSRTGELFTLAVLDRERETEYDLVVKATDGGGRSCQADVTLMVQDMNDNPPQFSTSHYEITVFDNTTIRTPIAVIYAKDPDTGINSEVRYSLQGADSGFFSLDEISGILRLERSLADEIKSTYEMKVKATDRGLPRHLFSFATITVHVVVLSDYQPLFLSSEYSVQIPESLQIGSEVISVSALTKDGTESEPVRYTIISGNEDGRFQINPMTGLLSVNSALDFELCRQYYLSVEGARGKPSLSDIATVMINITDVNDNPPVFNRSSYSAVIAEDISPGDMVLQVRAIDLDGPPNNFIMYSIVSGDPQQQFSIDPRTGHVTVRSTLDREEIMHYSLTVQAADEGDPPLSSAVQVTVTVSDVNDNPPMFSQINHSLVLQEGEAVGSGILQLLVTDRDTPQNGPPFSFYIVSGNEDRSFHIDQGGLLSVSSPLRRRGKPQHLLKIQVTDSGNPPLSSICVVKISITEQSRYPPTVTPLEVFITTAGGTFSKRVIGKLHATDQDPQDVLSYKLVSDGLDQGLFSVDAVDGKIVVEKNLDPGLYHLNVSVSDGKFSIWTGVKVHVWAPAQHDLDQGFTLQLAGLSAEEFVSDHWRGLQRSLGLELNIPRQELHIASLQQQPNSVNMEVLLVRRAQDGSVQPVSAQRLTGVLSSIEDTLGLNVLKLKHDGCVGAGCPPRGCRNAVVMRQGRMSNYATARANFITPQHSWESVCSCNGRRRDHQRLILHSTEDLDKPGGFEYYLVSHLVAPFWLWLRYRCGNMLPTSLHVANHPVADGRWHHVSLEVNGTTLRLTIDASHSSSMVLPQPCRLSQSGGALVLASSYPSADAGHMGFTGCLEGIQFNGEAVRGEEGTAGTGPQTGRLFGIYQCCSDVKICASNPCENGGTCVEEPSGVYPADPDYYGRPTVKEFPQFDIVESTYSTASTESRRSSRFGGFPFPLDRADRRAPLPPCYSNQNLDDFLGPDGLPLPSSQCPNEYTAISYYPTQHTRSLDNVSSGYKRLSVRLSVAQPSYADGDGSKRPGSTRRTSRSYAGSDMVESDYGSCEEVMF</sequence>
<reference evidence="17" key="1">
    <citation type="submission" date="2025-08" db="UniProtKB">
        <authorList>
            <consortium name="Ensembl"/>
        </authorList>
    </citation>
    <scope>IDENTIFICATION</scope>
</reference>
<dbReference type="FunFam" id="2.60.40.60:FF:000065">
    <property type="entry name" value="FAT atypical cadherin 1"/>
    <property type="match status" value="1"/>
</dbReference>
<feature type="domain" description="Cadherin" evidence="16">
    <location>
        <begin position="810"/>
        <end position="914"/>
    </location>
</feature>
<feature type="domain" description="Cadherin" evidence="16">
    <location>
        <begin position="556"/>
        <end position="682"/>
    </location>
</feature>
<evidence type="ECO:0000313" key="17">
    <source>
        <dbReference type="Ensembl" id="ENSCCRP00015068217.1"/>
    </source>
</evidence>
<dbReference type="FunFam" id="2.60.40.60:FF:000066">
    <property type="entry name" value="FAT atypical cadherin 1"/>
    <property type="match status" value="1"/>
</dbReference>
<keyword evidence="9" id="KW-0472">Membrane</keyword>
<proteinExistence type="predicted"/>
<dbReference type="FunFam" id="2.60.40.60:FF:000020">
    <property type="entry name" value="Dachsous cadherin-related 1b"/>
    <property type="match status" value="1"/>
</dbReference>
<feature type="domain" description="Cadherin" evidence="16">
    <location>
        <begin position="450"/>
        <end position="555"/>
    </location>
</feature>
<feature type="domain" description="Cadherin" evidence="16">
    <location>
        <begin position="25"/>
        <end position="139"/>
    </location>
</feature>
<dbReference type="FunFam" id="2.60.40.60:FF:000021">
    <property type="entry name" value="FAT atypical cadherin 1"/>
    <property type="match status" value="2"/>
</dbReference>
<feature type="domain" description="Cadherin" evidence="16">
    <location>
        <begin position="915"/>
        <end position="1021"/>
    </location>
</feature>
<dbReference type="Pfam" id="PF23592">
    <property type="entry name" value="Cadherin_CELSR2_9th"/>
    <property type="match status" value="1"/>
</dbReference>
<dbReference type="FunFam" id="2.60.40.60:FF:000033">
    <property type="entry name" value="FAT atypical cadherin 1"/>
    <property type="match status" value="1"/>
</dbReference>
<keyword evidence="11" id="KW-0325">Glycoprotein</keyword>
<dbReference type="Ensembl" id="ENSCCRT00015070423.1">
    <property type="protein sequence ID" value="ENSCCRP00015068217.1"/>
    <property type="gene ID" value="ENSCCRG00015027720.1"/>
</dbReference>
<dbReference type="FunFam" id="2.60.40.60:FF:000035">
    <property type="entry name" value="Protocadherin Fat 3"/>
    <property type="match status" value="1"/>
</dbReference>
<feature type="domain" description="Cadherin" evidence="16">
    <location>
        <begin position="1543"/>
        <end position="1648"/>
    </location>
</feature>
<feature type="domain" description="Cadherin" evidence="16">
    <location>
        <begin position="1437"/>
        <end position="1542"/>
    </location>
</feature>
<dbReference type="PRINTS" id="PR00205">
    <property type="entry name" value="CADHERIN"/>
</dbReference>
<dbReference type="FunFam" id="2.60.40.60:FF:000041">
    <property type="entry name" value="FAT atypical cadherin 1"/>
    <property type="match status" value="1"/>
</dbReference>
<dbReference type="Pfam" id="PF02210">
    <property type="entry name" value="Laminin_G_2"/>
    <property type="match status" value="1"/>
</dbReference>
<feature type="domain" description="Cadherin" evidence="16">
    <location>
        <begin position="1747"/>
        <end position="1860"/>
    </location>
</feature>
<dbReference type="InterPro" id="IPR056286">
    <property type="entry name" value="Cadherin_CELSR1-3_9th"/>
</dbReference>
<evidence type="ECO:0000256" key="9">
    <source>
        <dbReference type="ARBA" id="ARBA00023136"/>
    </source>
</evidence>
<organism evidence="17 18">
    <name type="scientific">Cyprinus carpio</name>
    <name type="common">Common carp</name>
    <dbReference type="NCBI Taxonomy" id="7962"/>
    <lineage>
        <taxon>Eukaryota</taxon>
        <taxon>Metazoa</taxon>
        <taxon>Chordata</taxon>
        <taxon>Craniata</taxon>
        <taxon>Vertebrata</taxon>
        <taxon>Euteleostomi</taxon>
        <taxon>Actinopterygii</taxon>
        <taxon>Neopterygii</taxon>
        <taxon>Teleostei</taxon>
        <taxon>Ostariophysi</taxon>
        <taxon>Cypriniformes</taxon>
        <taxon>Cyprinidae</taxon>
        <taxon>Cyprininae</taxon>
        <taxon>Cyprinus</taxon>
    </lineage>
</organism>
<dbReference type="Gene3D" id="2.60.120.200">
    <property type="match status" value="1"/>
</dbReference>
<dbReference type="FunFam" id="2.60.40.60:FF:000039">
    <property type="entry name" value="FAT atypical cadherin 3"/>
    <property type="match status" value="1"/>
</dbReference>
<dbReference type="SMART" id="SM00112">
    <property type="entry name" value="CA"/>
    <property type="match status" value="33"/>
</dbReference>
<feature type="domain" description="Cadherin" evidence="16">
    <location>
        <begin position="3306"/>
        <end position="3410"/>
    </location>
</feature>
<dbReference type="SUPFAM" id="SSF49899">
    <property type="entry name" value="Concanavalin A-like lectins/glucanases"/>
    <property type="match status" value="1"/>
</dbReference>
<feature type="domain" description="Laminin G" evidence="15">
    <location>
        <begin position="3722"/>
        <end position="3907"/>
    </location>
</feature>
<dbReference type="FunFam" id="2.60.40.60:FF:000024">
    <property type="entry name" value="FAT atypical cadherin 3"/>
    <property type="match status" value="1"/>
</dbReference>
<feature type="domain" description="Cadherin" evidence="16">
    <location>
        <begin position="2676"/>
        <end position="2781"/>
    </location>
</feature>
<dbReference type="FunFam" id="2.60.40.60:FF:000053">
    <property type="entry name" value="FAT atypical cadherin 3"/>
    <property type="match status" value="1"/>
</dbReference>
<evidence type="ECO:0000259" key="16">
    <source>
        <dbReference type="PROSITE" id="PS50268"/>
    </source>
</evidence>